<evidence type="ECO:0000313" key="1">
    <source>
        <dbReference type="EMBL" id="SVB89197.1"/>
    </source>
</evidence>
<organism evidence="1">
    <name type="scientific">marine metagenome</name>
    <dbReference type="NCBI Taxonomy" id="408172"/>
    <lineage>
        <taxon>unclassified sequences</taxon>
        <taxon>metagenomes</taxon>
        <taxon>ecological metagenomes</taxon>
    </lineage>
</organism>
<protein>
    <submittedName>
        <fullName evidence="1">Uncharacterized protein</fullName>
    </submittedName>
</protein>
<reference evidence="1" key="1">
    <citation type="submission" date="2018-05" db="EMBL/GenBank/DDBJ databases">
        <authorList>
            <person name="Lanie J.A."/>
            <person name="Ng W.-L."/>
            <person name="Kazmierczak K.M."/>
            <person name="Andrzejewski T.M."/>
            <person name="Davidsen T.M."/>
            <person name="Wayne K.J."/>
            <person name="Tettelin H."/>
            <person name="Glass J.I."/>
            <person name="Rusch D."/>
            <person name="Podicherti R."/>
            <person name="Tsui H.-C.T."/>
            <person name="Winkler M.E."/>
        </authorList>
    </citation>
    <scope>NUCLEOTIDE SEQUENCE</scope>
</reference>
<feature type="non-terminal residue" evidence="1">
    <location>
        <position position="1"/>
    </location>
</feature>
<dbReference type="AlphaFoldDB" id="A0A382HQG3"/>
<dbReference type="EMBL" id="UINC01062505">
    <property type="protein sequence ID" value="SVB89197.1"/>
    <property type="molecule type" value="Genomic_DNA"/>
</dbReference>
<gene>
    <name evidence="1" type="ORF">METZ01_LOCUS242051</name>
</gene>
<name>A0A382HQG3_9ZZZZ</name>
<sequence length="30" mass="3593">VVLILMLDQLAWQWMSQEEGIQLMVVLHRI</sequence>
<accession>A0A382HQG3</accession>
<proteinExistence type="predicted"/>